<dbReference type="EMBL" id="JAMTCK010000011">
    <property type="protein sequence ID" value="MCP2167798.1"/>
    <property type="molecule type" value="Genomic_DNA"/>
</dbReference>
<dbReference type="GO" id="GO:0004066">
    <property type="term" value="F:asparagine synthase (glutamine-hydrolyzing) activity"/>
    <property type="evidence" value="ECO:0007669"/>
    <property type="project" value="UniProtKB-EC"/>
</dbReference>
<evidence type="ECO:0000256" key="10">
    <source>
        <dbReference type="PIRSR" id="PIRSR001589-2"/>
    </source>
</evidence>
<dbReference type="PROSITE" id="PS51278">
    <property type="entry name" value="GATASE_TYPE_2"/>
    <property type="match status" value="1"/>
</dbReference>
<dbReference type="EC" id="6.3.5.4" evidence="3"/>
<evidence type="ECO:0000313" key="14">
    <source>
        <dbReference type="Proteomes" id="UP001206128"/>
    </source>
</evidence>
<keyword evidence="6 9" id="KW-0061">Asparagine biosynthesis</keyword>
<comment type="pathway">
    <text evidence="1">Amino-acid biosynthesis; L-asparagine biosynthesis; L-asparagine from L-aspartate (L-Gln route): step 1/1.</text>
</comment>
<keyword evidence="14" id="KW-1185">Reference proteome</keyword>
<feature type="domain" description="Glutamine amidotransferase type-2" evidence="12">
    <location>
        <begin position="2"/>
        <end position="216"/>
    </location>
</feature>
<proteinExistence type="inferred from homology"/>
<dbReference type="RefSeq" id="WP_253775015.1">
    <property type="nucleotide sequence ID" value="NZ_JAMTCK010000011.1"/>
</dbReference>
<feature type="binding site" evidence="10">
    <location>
        <position position="103"/>
    </location>
    <ligand>
        <name>L-glutamine</name>
        <dbReference type="ChEBI" id="CHEBI:58359"/>
    </ligand>
</feature>
<sequence>MCGITGWVDYTGLGPDAGTTLRLMTETLHARGPDATGVWLSESAGLGHRRLAVIDIEGGGQPMTLARDGRTVLALTYSGELYNYRELRAELVRRGHTFTTASDTEVVLAAWHEWGLSSVDRFNGMYAFAVWDLVQRRLWLVRDRLGVKPLYYQRLPTGVLFGSEPKAVLAHPRGAARVDEEGLIQLMLPLLKVPGRSPYAELVEVRPGSVVRVDQSGVREHRYWRLERDAGGPAADSEWPSVVAATRDLLEDIVERQLVADVDLGTLLSGGLDSTAITALANKLGHEDAVRSFSVEFTAPFQPTEVAAGADGPYALEAAAHLGTDHTRIVLDGARLADPAARLACVRARDLPLGIGDLDMSLYALAQRIKQHSTVALSGESADEVFGGYLWFHRDDSVWADTFPWMADSPAHGRLHPRILRLFRPELRERLGVHDYVADQYRTAVAEVAGHPGEDRVERRLRELRHLGLTRFLPTLLDRKDRLTMAAGLEVRVPFCDHRLVELVHPLPWAALTADGREKSLLRAAVRDLLPESVATRRKAPYPSTPDPAYAAAVSGQLAARLADPACRLPELFAADQLRAAVDPVSQPGSLISNVGAEIMLNFDVWLTEYQPDIPL</sequence>
<dbReference type="Gene3D" id="3.60.20.10">
    <property type="entry name" value="Glutamine Phosphoribosylpyrophosphate, subunit 1, domain 1"/>
    <property type="match status" value="1"/>
</dbReference>
<feature type="binding site" evidence="10">
    <location>
        <position position="295"/>
    </location>
    <ligand>
        <name>ATP</name>
        <dbReference type="ChEBI" id="CHEBI:30616"/>
    </ligand>
</feature>
<feature type="active site" description="For GATase activity" evidence="9">
    <location>
        <position position="2"/>
    </location>
</feature>
<dbReference type="InterPro" id="IPR029055">
    <property type="entry name" value="Ntn_hydrolases_N"/>
</dbReference>
<dbReference type="Pfam" id="PF13537">
    <property type="entry name" value="GATase_7"/>
    <property type="match status" value="1"/>
</dbReference>
<dbReference type="AlphaFoldDB" id="A0AAE3KMM9"/>
<dbReference type="Gene3D" id="3.40.50.620">
    <property type="entry name" value="HUPs"/>
    <property type="match status" value="1"/>
</dbReference>
<dbReference type="Pfam" id="PF00733">
    <property type="entry name" value="Asn_synthase"/>
    <property type="match status" value="1"/>
</dbReference>
<accession>A0AAE3KMM9</accession>
<organism evidence="13 14">
    <name type="scientific">Goodfellowiella coeruleoviolacea</name>
    <dbReference type="NCBI Taxonomy" id="334858"/>
    <lineage>
        <taxon>Bacteria</taxon>
        <taxon>Bacillati</taxon>
        <taxon>Actinomycetota</taxon>
        <taxon>Actinomycetes</taxon>
        <taxon>Pseudonocardiales</taxon>
        <taxon>Pseudonocardiaceae</taxon>
        <taxon>Goodfellowiella</taxon>
    </lineage>
</organism>
<dbReference type="PIRSF" id="PIRSF001589">
    <property type="entry name" value="Asn_synthetase_glu-h"/>
    <property type="match status" value="1"/>
</dbReference>
<keyword evidence="9" id="KW-0028">Amino-acid biosynthesis</keyword>
<feature type="binding site" evidence="10">
    <location>
        <position position="267"/>
    </location>
    <ligand>
        <name>ATP</name>
        <dbReference type="ChEBI" id="CHEBI:30616"/>
    </ligand>
</feature>
<comment type="similarity">
    <text evidence="2">Belongs to the asparagine synthetase family.</text>
</comment>
<feature type="binding site" evidence="10">
    <location>
        <begin position="378"/>
        <end position="379"/>
    </location>
    <ligand>
        <name>ATP</name>
        <dbReference type="ChEBI" id="CHEBI:30616"/>
    </ligand>
</feature>
<feature type="site" description="Important for beta-aspartyl-AMP intermediate formation" evidence="11">
    <location>
        <position position="380"/>
    </location>
</feature>
<dbReference type="PANTHER" id="PTHR43284:SF1">
    <property type="entry name" value="ASPARAGINE SYNTHETASE"/>
    <property type="match status" value="1"/>
</dbReference>
<dbReference type="GO" id="GO:0005524">
    <property type="term" value="F:ATP binding"/>
    <property type="evidence" value="ECO:0007669"/>
    <property type="project" value="UniProtKB-KW"/>
</dbReference>
<evidence type="ECO:0000256" key="7">
    <source>
        <dbReference type="ARBA" id="ARBA00022962"/>
    </source>
</evidence>
<dbReference type="SUPFAM" id="SSF56235">
    <property type="entry name" value="N-terminal nucleophile aminohydrolases (Ntn hydrolases)"/>
    <property type="match status" value="1"/>
</dbReference>
<evidence type="ECO:0000313" key="13">
    <source>
        <dbReference type="EMBL" id="MCP2167798.1"/>
    </source>
</evidence>
<dbReference type="InterPro" id="IPR051786">
    <property type="entry name" value="ASN_synthetase/amidase"/>
</dbReference>
<evidence type="ECO:0000259" key="12">
    <source>
        <dbReference type="PROSITE" id="PS51278"/>
    </source>
</evidence>
<dbReference type="InterPro" id="IPR033738">
    <property type="entry name" value="AsnB_N"/>
</dbReference>
<gene>
    <name evidence="13" type="ORF">LX83_004671</name>
</gene>
<dbReference type="Proteomes" id="UP001206128">
    <property type="component" value="Unassembled WGS sequence"/>
</dbReference>
<dbReference type="InterPro" id="IPR006426">
    <property type="entry name" value="Asn_synth_AEB"/>
</dbReference>
<keyword evidence="7 9" id="KW-0315">Glutamine amidotransferase</keyword>
<evidence type="ECO:0000256" key="4">
    <source>
        <dbReference type="ARBA" id="ARBA00022741"/>
    </source>
</evidence>
<evidence type="ECO:0000256" key="3">
    <source>
        <dbReference type="ARBA" id="ARBA00012737"/>
    </source>
</evidence>
<evidence type="ECO:0000256" key="8">
    <source>
        <dbReference type="ARBA" id="ARBA00048741"/>
    </source>
</evidence>
<dbReference type="InterPro" id="IPR014729">
    <property type="entry name" value="Rossmann-like_a/b/a_fold"/>
</dbReference>
<dbReference type="CDD" id="cd01991">
    <property type="entry name" value="Asn_synthase_B_C"/>
    <property type="match status" value="1"/>
</dbReference>
<evidence type="ECO:0000256" key="6">
    <source>
        <dbReference type="ARBA" id="ARBA00022888"/>
    </source>
</evidence>
<evidence type="ECO:0000256" key="1">
    <source>
        <dbReference type="ARBA" id="ARBA00005187"/>
    </source>
</evidence>
<protein>
    <recommendedName>
        <fullName evidence="3">asparagine synthase (glutamine-hydrolyzing)</fullName>
        <ecNumber evidence="3">6.3.5.4</ecNumber>
    </recommendedName>
</protein>
<keyword evidence="4 10" id="KW-0547">Nucleotide-binding</keyword>
<comment type="catalytic activity">
    <reaction evidence="8">
        <text>L-aspartate + L-glutamine + ATP + H2O = L-asparagine + L-glutamate + AMP + diphosphate + H(+)</text>
        <dbReference type="Rhea" id="RHEA:12228"/>
        <dbReference type="ChEBI" id="CHEBI:15377"/>
        <dbReference type="ChEBI" id="CHEBI:15378"/>
        <dbReference type="ChEBI" id="CHEBI:29985"/>
        <dbReference type="ChEBI" id="CHEBI:29991"/>
        <dbReference type="ChEBI" id="CHEBI:30616"/>
        <dbReference type="ChEBI" id="CHEBI:33019"/>
        <dbReference type="ChEBI" id="CHEBI:58048"/>
        <dbReference type="ChEBI" id="CHEBI:58359"/>
        <dbReference type="ChEBI" id="CHEBI:456215"/>
        <dbReference type="EC" id="6.3.5.4"/>
    </reaction>
</comment>
<evidence type="ECO:0000256" key="5">
    <source>
        <dbReference type="ARBA" id="ARBA00022840"/>
    </source>
</evidence>
<comment type="caution">
    <text evidence="13">The sequence shown here is derived from an EMBL/GenBank/DDBJ whole genome shotgun (WGS) entry which is preliminary data.</text>
</comment>
<dbReference type="CDD" id="cd00712">
    <property type="entry name" value="AsnB"/>
    <property type="match status" value="1"/>
</dbReference>
<dbReference type="PANTHER" id="PTHR43284">
    <property type="entry name" value="ASPARAGINE SYNTHETASE (GLUTAMINE-HYDROLYZING)"/>
    <property type="match status" value="1"/>
</dbReference>
<evidence type="ECO:0000256" key="9">
    <source>
        <dbReference type="PIRSR" id="PIRSR001589-1"/>
    </source>
</evidence>
<reference evidence="13" key="1">
    <citation type="submission" date="2022-06" db="EMBL/GenBank/DDBJ databases">
        <title>Genomic Encyclopedia of Archaeal and Bacterial Type Strains, Phase II (KMG-II): from individual species to whole genera.</title>
        <authorList>
            <person name="Goeker M."/>
        </authorList>
    </citation>
    <scope>NUCLEOTIDE SEQUENCE</scope>
    <source>
        <strain evidence="13">DSM 43935</strain>
    </source>
</reference>
<evidence type="ECO:0000256" key="11">
    <source>
        <dbReference type="PIRSR" id="PIRSR001589-3"/>
    </source>
</evidence>
<evidence type="ECO:0000256" key="2">
    <source>
        <dbReference type="ARBA" id="ARBA00005752"/>
    </source>
</evidence>
<dbReference type="InterPro" id="IPR017932">
    <property type="entry name" value="GATase_2_dom"/>
</dbReference>
<dbReference type="NCBIfam" id="TIGR01536">
    <property type="entry name" value="asn_synth_AEB"/>
    <property type="match status" value="1"/>
</dbReference>
<keyword evidence="5 10" id="KW-0067">ATP-binding</keyword>
<dbReference type="InterPro" id="IPR001962">
    <property type="entry name" value="Asn_synthase"/>
</dbReference>
<dbReference type="GO" id="GO:0005829">
    <property type="term" value="C:cytosol"/>
    <property type="evidence" value="ECO:0007669"/>
    <property type="project" value="TreeGrafter"/>
</dbReference>
<dbReference type="SUPFAM" id="SSF52402">
    <property type="entry name" value="Adenine nucleotide alpha hydrolases-like"/>
    <property type="match status" value="1"/>
</dbReference>
<dbReference type="GO" id="GO:0006529">
    <property type="term" value="P:asparagine biosynthetic process"/>
    <property type="evidence" value="ECO:0007669"/>
    <property type="project" value="UniProtKB-KW"/>
</dbReference>
<name>A0AAE3KMM9_9PSEU</name>